<dbReference type="GO" id="GO:0000271">
    <property type="term" value="P:polysaccharide biosynthetic process"/>
    <property type="evidence" value="ECO:0007669"/>
    <property type="project" value="InterPro"/>
</dbReference>
<dbReference type="InterPro" id="IPR051161">
    <property type="entry name" value="Mannose-6P_isomerase_type2"/>
</dbReference>
<keyword evidence="6" id="KW-0547">Nucleotide-binding</keyword>
<dbReference type="InterPro" id="IPR049577">
    <property type="entry name" value="GMPP_N"/>
</dbReference>
<dbReference type="Pfam" id="PF00483">
    <property type="entry name" value="NTP_transferase"/>
    <property type="match status" value="1"/>
</dbReference>
<evidence type="ECO:0000256" key="4">
    <source>
        <dbReference type="ARBA" id="ARBA00022679"/>
    </source>
</evidence>
<dbReference type="CDD" id="cd02213">
    <property type="entry name" value="cupin_PMI_typeII_C"/>
    <property type="match status" value="1"/>
</dbReference>
<dbReference type="InterPro" id="IPR029044">
    <property type="entry name" value="Nucleotide-diphossugar_trans"/>
</dbReference>
<dbReference type="NCBIfam" id="TIGR01479">
    <property type="entry name" value="GMP_PMI"/>
    <property type="match status" value="1"/>
</dbReference>
<dbReference type="EMBL" id="FUKJ01000084">
    <property type="protein sequence ID" value="SJM90615.1"/>
    <property type="molecule type" value="Genomic_DNA"/>
</dbReference>
<keyword evidence="5 13" id="KW-0548">Nucleotidyltransferase</keyword>
<dbReference type="OrthoDB" id="9806359at2"/>
<evidence type="ECO:0000259" key="11">
    <source>
        <dbReference type="Pfam" id="PF01050"/>
    </source>
</evidence>
<evidence type="ECO:0000256" key="7">
    <source>
        <dbReference type="ARBA" id="ARBA00023134"/>
    </source>
</evidence>
<dbReference type="PANTHER" id="PTHR46390:SF1">
    <property type="entry name" value="MANNOSE-1-PHOSPHATE GUANYLYLTRANSFERASE"/>
    <property type="match status" value="1"/>
</dbReference>
<dbReference type="InterPro" id="IPR054566">
    <property type="entry name" value="ManC/GMP-like_b-helix"/>
</dbReference>
<feature type="domain" description="Mannose-6-phosphate isomerase type II C-terminal" evidence="11">
    <location>
        <begin position="347"/>
        <end position="461"/>
    </location>
</feature>
<evidence type="ECO:0000259" key="10">
    <source>
        <dbReference type="Pfam" id="PF00483"/>
    </source>
</evidence>
<dbReference type="FunFam" id="3.90.550.10:FF:000046">
    <property type="entry name" value="Mannose-1-phosphate guanylyltransferase (GDP)"/>
    <property type="match status" value="1"/>
</dbReference>
<comment type="pathway">
    <text evidence="1">Nucleotide-sugar biosynthesis; GDP-alpha-D-mannose biosynthesis; GDP-alpha-D-mannose from alpha-D-mannose 1-phosphate (GTP route): step 1/1.</text>
</comment>
<keyword evidence="14" id="KW-1185">Reference proteome</keyword>
<dbReference type="GO" id="GO:0004475">
    <property type="term" value="F:mannose-1-phosphate guanylyltransferase (GTP) activity"/>
    <property type="evidence" value="ECO:0007669"/>
    <property type="project" value="UniProtKB-EC"/>
</dbReference>
<evidence type="ECO:0000256" key="8">
    <source>
        <dbReference type="ARBA" id="ARBA00047343"/>
    </source>
</evidence>
<accession>A0A1R4H2Y2</accession>
<dbReference type="CDD" id="cd02509">
    <property type="entry name" value="GDP-M1P_Guanylyltransferase"/>
    <property type="match status" value="1"/>
</dbReference>
<dbReference type="Proteomes" id="UP000195442">
    <property type="component" value="Unassembled WGS sequence"/>
</dbReference>
<dbReference type="InterPro" id="IPR014710">
    <property type="entry name" value="RmlC-like_jellyroll"/>
</dbReference>
<sequence length="466" mass="51112">MIPVILSGGSGTRLWPLSRGQYPKQFLPLVSKHTMVQDTLRRLDGLAGLQAPIAVCNEDHRFIMAEQLRQIDAHPAAIILEPIGKNTAPAVAMAALTAISENDVLLVLPADHVIADTDAFHKAIVQAKHIAERGFLVTFGIVPTEPQTGYGYIKSGALLDNSALKVAAFVEKPDKETAIRYVQSGDYFWNSGMFAFTAGTFLRELEKFNPKMLAACKQALAGAKTDLDFVRLDKDLFSACPADSIDYAVMEKTDKAVVIPLDAGWNDVGSWSALWDVTGKDDAGNAICGDVFTVDSSNSFIYSENKLVAVIGVHDLVVVETSDAVMVASKDRVQEVKQIVDQLKKLGRSEAQTHRKVYRPWGHYDSVDSGDRHQTKRIVVKPGAKLSLQKHHHRAEHWVVVKGTALVSKGDEQMLITENESTYIPLGVIHSLENPGVIPLEIVEVQSGSYLGEDDIVRFDDQYGRV</sequence>
<evidence type="ECO:0000313" key="13">
    <source>
        <dbReference type="EMBL" id="SJM90615.1"/>
    </source>
</evidence>
<keyword evidence="4 13" id="KW-0808">Transferase</keyword>
<dbReference type="FunFam" id="2.60.120.10:FF:000032">
    <property type="entry name" value="Mannose-1-phosphate guanylyltransferase/mannose-6-phosphate isomerase"/>
    <property type="match status" value="1"/>
</dbReference>
<keyword evidence="7" id="KW-0342">GTP-binding</keyword>
<dbReference type="RefSeq" id="WP_087146169.1">
    <property type="nucleotide sequence ID" value="NZ_FUKJ01000084.1"/>
</dbReference>
<dbReference type="EC" id="2.7.7.13" evidence="3"/>
<dbReference type="GO" id="GO:0009298">
    <property type="term" value="P:GDP-mannose biosynthetic process"/>
    <property type="evidence" value="ECO:0007669"/>
    <property type="project" value="UniProtKB-UniPathway"/>
</dbReference>
<feature type="domain" description="Nucleotidyl transferase" evidence="10">
    <location>
        <begin position="3"/>
        <end position="280"/>
    </location>
</feature>
<dbReference type="InterPro" id="IPR005835">
    <property type="entry name" value="NTP_transferase_dom"/>
</dbReference>
<comment type="catalytic activity">
    <reaction evidence="8">
        <text>alpha-D-mannose 1-phosphate + GTP + H(+) = GDP-alpha-D-mannose + diphosphate</text>
        <dbReference type="Rhea" id="RHEA:15229"/>
        <dbReference type="ChEBI" id="CHEBI:15378"/>
        <dbReference type="ChEBI" id="CHEBI:33019"/>
        <dbReference type="ChEBI" id="CHEBI:37565"/>
        <dbReference type="ChEBI" id="CHEBI:57527"/>
        <dbReference type="ChEBI" id="CHEBI:58409"/>
        <dbReference type="EC" id="2.7.7.13"/>
    </reaction>
</comment>
<comment type="similarity">
    <text evidence="2 9">Belongs to the mannose-6-phosphate isomerase type 2 family.</text>
</comment>
<reference evidence="14" key="1">
    <citation type="submission" date="2017-02" db="EMBL/GenBank/DDBJ databases">
        <authorList>
            <person name="Daims H."/>
        </authorList>
    </citation>
    <scope>NUCLEOTIDE SEQUENCE [LARGE SCALE GENOMIC DNA]</scope>
</reference>
<evidence type="ECO:0000259" key="12">
    <source>
        <dbReference type="Pfam" id="PF22640"/>
    </source>
</evidence>
<evidence type="ECO:0000256" key="5">
    <source>
        <dbReference type="ARBA" id="ARBA00022695"/>
    </source>
</evidence>
<evidence type="ECO:0000256" key="1">
    <source>
        <dbReference type="ARBA" id="ARBA00004823"/>
    </source>
</evidence>
<dbReference type="AlphaFoldDB" id="A0A1R4H2Y2"/>
<dbReference type="GO" id="GO:0005525">
    <property type="term" value="F:GTP binding"/>
    <property type="evidence" value="ECO:0007669"/>
    <property type="project" value="UniProtKB-KW"/>
</dbReference>
<protein>
    <recommendedName>
        <fullName evidence="3">mannose-1-phosphate guanylyltransferase</fullName>
        <ecNumber evidence="3">2.7.7.13</ecNumber>
    </recommendedName>
</protein>
<dbReference type="UniPathway" id="UPA00126">
    <property type="reaction ID" value="UER00930"/>
</dbReference>
<dbReference type="PANTHER" id="PTHR46390">
    <property type="entry name" value="MANNOSE-1-PHOSPHATE GUANYLYLTRANSFERASE"/>
    <property type="match status" value="1"/>
</dbReference>
<feature type="domain" description="MannoseP isomerase/GMP-like beta-helix" evidence="12">
    <location>
        <begin position="290"/>
        <end position="343"/>
    </location>
</feature>
<evidence type="ECO:0000256" key="2">
    <source>
        <dbReference type="ARBA" id="ARBA00006115"/>
    </source>
</evidence>
<dbReference type="Pfam" id="PF01050">
    <property type="entry name" value="MannoseP_isomer"/>
    <property type="match status" value="1"/>
</dbReference>
<evidence type="ECO:0000256" key="9">
    <source>
        <dbReference type="RuleBase" id="RU004190"/>
    </source>
</evidence>
<evidence type="ECO:0000256" key="3">
    <source>
        <dbReference type="ARBA" id="ARBA00012387"/>
    </source>
</evidence>
<proteinExistence type="inferred from homology"/>
<gene>
    <name evidence="13" type="primary">cpsB</name>
    <name evidence="13" type="ORF">CRENPOLYSF2_1740004</name>
</gene>
<evidence type="ECO:0000256" key="6">
    <source>
        <dbReference type="ARBA" id="ARBA00022741"/>
    </source>
</evidence>
<dbReference type="InterPro" id="IPR006375">
    <property type="entry name" value="Man1P_GuaTrfase/Man6P_Isoase"/>
</dbReference>
<dbReference type="Gene3D" id="2.60.120.10">
    <property type="entry name" value="Jelly Rolls"/>
    <property type="match status" value="1"/>
</dbReference>
<dbReference type="SUPFAM" id="SSF51182">
    <property type="entry name" value="RmlC-like cupins"/>
    <property type="match status" value="1"/>
</dbReference>
<name>A0A1R4H2Y2_9GAMM</name>
<evidence type="ECO:0000313" key="14">
    <source>
        <dbReference type="Proteomes" id="UP000195442"/>
    </source>
</evidence>
<dbReference type="InterPro" id="IPR001538">
    <property type="entry name" value="Man6P_isomerase-2_C"/>
</dbReference>
<dbReference type="Pfam" id="PF22640">
    <property type="entry name" value="ManC_GMP_beta-helix"/>
    <property type="match status" value="1"/>
</dbReference>
<dbReference type="Gene3D" id="3.90.550.10">
    <property type="entry name" value="Spore Coat Polysaccharide Biosynthesis Protein SpsA, Chain A"/>
    <property type="match status" value="1"/>
</dbReference>
<organism evidence="13 14">
    <name type="scientific">Crenothrix polyspora</name>
    <dbReference type="NCBI Taxonomy" id="360316"/>
    <lineage>
        <taxon>Bacteria</taxon>
        <taxon>Pseudomonadati</taxon>
        <taxon>Pseudomonadota</taxon>
        <taxon>Gammaproteobacteria</taxon>
        <taxon>Methylococcales</taxon>
        <taxon>Crenotrichaceae</taxon>
        <taxon>Crenothrix</taxon>
    </lineage>
</organism>
<dbReference type="SUPFAM" id="SSF53448">
    <property type="entry name" value="Nucleotide-diphospho-sugar transferases"/>
    <property type="match status" value="1"/>
</dbReference>
<dbReference type="InterPro" id="IPR011051">
    <property type="entry name" value="RmlC_Cupin_sf"/>
</dbReference>